<gene>
    <name evidence="1" type="ORF">EKD16_19500</name>
</gene>
<dbReference type="CDD" id="cd00448">
    <property type="entry name" value="YjgF_YER057c_UK114_family"/>
    <property type="match status" value="1"/>
</dbReference>
<dbReference type="InterPro" id="IPR006175">
    <property type="entry name" value="YjgF/YER057c/UK114"/>
</dbReference>
<dbReference type="RefSeq" id="WP_131099724.1">
    <property type="nucleotide sequence ID" value="NZ_CP036455.1"/>
</dbReference>
<accession>A0A4P6Q4Y7</accession>
<dbReference type="Pfam" id="PF01042">
    <property type="entry name" value="Ribonuc_L-PSP"/>
    <property type="match status" value="1"/>
</dbReference>
<reference evidence="1 2" key="1">
    <citation type="submission" date="2019-02" db="EMBL/GenBank/DDBJ databases">
        <authorList>
            <person name="Khodamoradi S."/>
            <person name="Hahnke R.L."/>
            <person name="Kaempfer P."/>
            <person name="Schumann P."/>
            <person name="Rohde M."/>
            <person name="Steinert M."/>
            <person name="Luzhetskyy A."/>
            <person name="Wink J."/>
            <person name="Ruckert C."/>
        </authorList>
    </citation>
    <scope>NUCLEOTIDE SEQUENCE [LARGE SCALE GENOMIC DNA]</scope>
    <source>
        <strain evidence="1 2">M2</strain>
    </source>
</reference>
<dbReference type="AlphaFoldDB" id="A0A4P6Q4Y7"/>
<dbReference type="SUPFAM" id="SSF55298">
    <property type="entry name" value="YjgF-like"/>
    <property type="match status" value="1"/>
</dbReference>
<dbReference type="Gene3D" id="3.30.1330.40">
    <property type="entry name" value="RutC-like"/>
    <property type="match status" value="1"/>
</dbReference>
<protein>
    <submittedName>
        <fullName evidence="1">Endoribonuclease L-PSP</fullName>
    </submittedName>
</protein>
<dbReference type="Proteomes" id="UP000292235">
    <property type="component" value="Chromosome"/>
</dbReference>
<dbReference type="EMBL" id="CP036455">
    <property type="protein sequence ID" value="QBI55663.1"/>
    <property type="molecule type" value="Genomic_DNA"/>
</dbReference>
<proteinExistence type="predicted"/>
<dbReference type="InterPro" id="IPR035959">
    <property type="entry name" value="RutC-like_sf"/>
</dbReference>
<organism evidence="1 2">
    <name type="scientific">Streptomonospora litoralis</name>
    <dbReference type="NCBI Taxonomy" id="2498135"/>
    <lineage>
        <taxon>Bacteria</taxon>
        <taxon>Bacillati</taxon>
        <taxon>Actinomycetota</taxon>
        <taxon>Actinomycetes</taxon>
        <taxon>Streptosporangiales</taxon>
        <taxon>Nocardiopsidaceae</taxon>
        <taxon>Streptomonospora</taxon>
    </lineage>
</organism>
<evidence type="ECO:0000313" key="1">
    <source>
        <dbReference type="EMBL" id="QBI55663.1"/>
    </source>
</evidence>
<dbReference type="KEGG" id="strr:EKD16_19500"/>
<dbReference type="OrthoDB" id="3212792at2"/>
<keyword evidence="2" id="KW-1185">Reference proteome</keyword>
<evidence type="ECO:0000313" key="2">
    <source>
        <dbReference type="Proteomes" id="UP000292235"/>
    </source>
</evidence>
<sequence>MVQRYSDAVAANGLLADGDSALRARQVSRDIDAALARHGADSRHPVEAAYYLRRMADSGALRRATGGHPVHEPRPASTLVEVSGLVAPRFPIEVAATARLPRGHGPAESE</sequence>
<name>A0A4P6Q4Y7_9ACTN</name>